<dbReference type="Gene3D" id="3.40.50.1820">
    <property type="entry name" value="alpha/beta hydrolase"/>
    <property type="match status" value="1"/>
</dbReference>
<dbReference type="InterPro" id="IPR013094">
    <property type="entry name" value="AB_hydrolase_3"/>
</dbReference>
<dbReference type="SUPFAM" id="SSF53474">
    <property type="entry name" value="alpha/beta-Hydrolases"/>
    <property type="match status" value="1"/>
</dbReference>
<proteinExistence type="inferred from homology"/>
<dbReference type="InterPro" id="IPR050300">
    <property type="entry name" value="GDXG_lipolytic_enzyme"/>
</dbReference>
<dbReference type="AlphaFoldDB" id="A0ABD7V5Q9"/>
<evidence type="ECO:0000256" key="1">
    <source>
        <dbReference type="ARBA" id="ARBA00010515"/>
    </source>
</evidence>
<accession>A0ABD7V5Q9</accession>
<evidence type="ECO:0000256" key="2">
    <source>
        <dbReference type="ARBA" id="ARBA00022801"/>
    </source>
</evidence>
<dbReference type="PANTHER" id="PTHR48081:SF8">
    <property type="entry name" value="ALPHA_BETA HYDROLASE FOLD-3 DOMAIN-CONTAINING PROTEIN-RELATED"/>
    <property type="match status" value="1"/>
</dbReference>
<dbReference type="InterPro" id="IPR033140">
    <property type="entry name" value="Lipase_GDXG_put_SER_AS"/>
</dbReference>
<feature type="active site" evidence="3">
    <location>
        <position position="159"/>
    </location>
</feature>
<dbReference type="EMBL" id="CAACYD010000007">
    <property type="protein sequence ID" value="VFA89336.1"/>
    <property type="molecule type" value="Genomic_DNA"/>
</dbReference>
<dbReference type="GeneID" id="60750886"/>
<gene>
    <name evidence="5" type="primary">mlhB_5</name>
    <name evidence="5" type="ORF">NCTC8139_02898</name>
</gene>
<dbReference type="PROSITE" id="PS01174">
    <property type="entry name" value="LIPASE_GDXG_SER"/>
    <property type="match status" value="1"/>
</dbReference>
<sequence length="324" mass="35244">MPIVHHRRPSLLSFPLWLGSRLLLKPAMSLWPISKAGLGSLFVIDQIVAIGPKPRGVVREQLTLAGRPTEMIVPAGPSRRDSDTAMLYLHGGAFVMCGLGTHRSIAARLAKACEIPVFAFEYRQLPDVGVGTSVSDTIDAYVELVTERGYRRVVVAGDSAGGFLAAKVIEAAAERGLPAPVAYLGFSPLLDLDLGTNPERTSEHDAYIPKDKLARLTPLFDRGPMPVTGARRIADLDPTIFPPTAVVTAESEMLEPDAFEFVEQLDEAGVEAVAHSYAWQVHAFPVLNTRHPETIHAIEATADFAKRAIREGRNADEREDQRAV</sequence>
<dbReference type="InterPro" id="IPR029058">
    <property type="entry name" value="AB_hydrolase_fold"/>
</dbReference>
<feature type="domain" description="Alpha/beta hydrolase fold-3" evidence="4">
    <location>
        <begin position="86"/>
        <end position="284"/>
    </location>
</feature>
<dbReference type="GO" id="GO:0016787">
    <property type="term" value="F:hydrolase activity"/>
    <property type="evidence" value="ECO:0007669"/>
    <property type="project" value="UniProtKB-KW"/>
</dbReference>
<name>A0ABD7V5Q9_9ACTN</name>
<comment type="similarity">
    <text evidence="1">Belongs to the 'GDXG' lipolytic enzyme family.</text>
</comment>
<evidence type="ECO:0000313" key="6">
    <source>
        <dbReference type="Proteomes" id="UP000360750"/>
    </source>
</evidence>
<evidence type="ECO:0000259" key="4">
    <source>
        <dbReference type="Pfam" id="PF07859"/>
    </source>
</evidence>
<dbReference type="RefSeq" id="WP_006900166.1">
    <property type="nucleotide sequence ID" value="NZ_CAACYD010000007.1"/>
</dbReference>
<reference evidence="5 6" key="1">
    <citation type="submission" date="2019-02" db="EMBL/GenBank/DDBJ databases">
        <authorList>
            <consortium name="Pathogen Informatics"/>
        </authorList>
    </citation>
    <scope>NUCLEOTIDE SEQUENCE [LARGE SCALE GENOMIC DNA]</scope>
    <source>
        <strain evidence="5 6">3012STDY6756503</strain>
    </source>
</reference>
<dbReference type="Proteomes" id="UP000360750">
    <property type="component" value="Unassembled WGS sequence"/>
</dbReference>
<keyword evidence="2 5" id="KW-0378">Hydrolase</keyword>
<dbReference type="Pfam" id="PF07859">
    <property type="entry name" value="Abhydrolase_3"/>
    <property type="match status" value="1"/>
</dbReference>
<comment type="caution">
    <text evidence="5">The sequence shown here is derived from an EMBL/GenBank/DDBJ whole genome shotgun (WGS) entry which is preliminary data.</text>
</comment>
<dbReference type="EC" id="3.1.1.83" evidence="5"/>
<protein>
    <submittedName>
        <fullName evidence="5">Monoterpene epsilon-lactone hydrolase</fullName>
        <ecNumber evidence="5">3.1.1.83</ecNumber>
    </submittedName>
</protein>
<evidence type="ECO:0000313" key="5">
    <source>
        <dbReference type="EMBL" id="VFA89336.1"/>
    </source>
</evidence>
<evidence type="ECO:0000256" key="3">
    <source>
        <dbReference type="PROSITE-ProRule" id="PRU10038"/>
    </source>
</evidence>
<dbReference type="PANTHER" id="PTHR48081">
    <property type="entry name" value="AB HYDROLASE SUPERFAMILY PROTEIN C4A8.06C"/>
    <property type="match status" value="1"/>
</dbReference>
<organism evidence="5 6">
    <name type="scientific">Gordonia paraffinivorans</name>
    <dbReference type="NCBI Taxonomy" id="175628"/>
    <lineage>
        <taxon>Bacteria</taxon>
        <taxon>Bacillati</taxon>
        <taxon>Actinomycetota</taxon>
        <taxon>Actinomycetes</taxon>
        <taxon>Mycobacteriales</taxon>
        <taxon>Gordoniaceae</taxon>
        <taxon>Gordonia</taxon>
    </lineage>
</organism>